<keyword evidence="2" id="KW-1185">Reference proteome</keyword>
<reference evidence="1 2" key="1">
    <citation type="journal article" date="2015" name="Genome Biol. Evol.">
        <title>The genome of winter moth (Operophtera brumata) provides a genomic perspective on sexual dimorphism and phenology.</title>
        <authorList>
            <person name="Derks M.F."/>
            <person name="Smit S."/>
            <person name="Salis L."/>
            <person name="Schijlen E."/>
            <person name="Bossers A."/>
            <person name="Mateman C."/>
            <person name="Pijl A.S."/>
            <person name="de Ridder D."/>
            <person name="Groenen M.A."/>
            <person name="Visser M.E."/>
            <person name="Megens H.J."/>
        </authorList>
    </citation>
    <scope>NUCLEOTIDE SEQUENCE [LARGE SCALE GENOMIC DNA]</scope>
    <source>
        <strain evidence="1">WM2013NL</strain>
        <tissue evidence="1">Head and thorax</tissue>
    </source>
</reference>
<feature type="non-terminal residue" evidence="1">
    <location>
        <position position="234"/>
    </location>
</feature>
<proteinExistence type="predicted"/>
<dbReference type="Proteomes" id="UP000037510">
    <property type="component" value="Unassembled WGS sequence"/>
</dbReference>
<accession>A0A0L7KR05</accession>
<dbReference type="EMBL" id="JTDY01006991">
    <property type="protein sequence ID" value="KOB65545.1"/>
    <property type="molecule type" value="Genomic_DNA"/>
</dbReference>
<dbReference type="AlphaFoldDB" id="A0A0L7KR05"/>
<organism evidence="1 2">
    <name type="scientific">Operophtera brumata</name>
    <name type="common">Winter moth</name>
    <name type="synonym">Phalaena brumata</name>
    <dbReference type="NCBI Taxonomy" id="104452"/>
    <lineage>
        <taxon>Eukaryota</taxon>
        <taxon>Metazoa</taxon>
        <taxon>Ecdysozoa</taxon>
        <taxon>Arthropoda</taxon>
        <taxon>Hexapoda</taxon>
        <taxon>Insecta</taxon>
        <taxon>Pterygota</taxon>
        <taxon>Neoptera</taxon>
        <taxon>Endopterygota</taxon>
        <taxon>Lepidoptera</taxon>
        <taxon>Glossata</taxon>
        <taxon>Ditrysia</taxon>
        <taxon>Geometroidea</taxon>
        <taxon>Geometridae</taxon>
        <taxon>Larentiinae</taxon>
        <taxon>Operophtera</taxon>
    </lineage>
</organism>
<gene>
    <name evidence="1" type="ORF">OBRU01_22574</name>
</gene>
<sequence length="234" mass="26377">MTEKEEKDLSKKRASYKGRLTAFGKYIHELSSTVISPQQINELQLRIGKIESLYEQYDEVQLKIECLSGDLQSQITERDDFESIYYRLKRLIDQLNKSLRALATLGEPTKHWDTILIHIITLNLIIKLFVNGRSLDKAKPITLEVFLEFIRDRADLLETLELSRGNVLSQPPKSINKLKTMVSVASSQSQVLCTSTLVAANDEAKNGSARASLVLGSSSVDPPLHVTQRAFMKS</sequence>
<name>A0A0L7KR05_OPEBR</name>
<evidence type="ECO:0000313" key="2">
    <source>
        <dbReference type="Proteomes" id="UP000037510"/>
    </source>
</evidence>
<evidence type="ECO:0000313" key="1">
    <source>
        <dbReference type="EMBL" id="KOB65545.1"/>
    </source>
</evidence>
<comment type="caution">
    <text evidence="1">The sequence shown here is derived from an EMBL/GenBank/DDBJ whole genome shotgun (WGS) entry which is preliminary data.</text>
</comment>
<protein>
    <submittedName>
        <fullName evidence="1">Gag-pol polyprotein</fullName>
    </submittedName>
</protein>